<sequence length="99" mass="10849">MSNETAIDWRNAIWSDPHQSFAVTPSTGRPGKIIKMGESCFSSTVSKAQLASFPIQGQEANPPGNFMKFLMGLIPLVAVDIPSRDLEGLIWQTEKTQKA</sequence>
<organism evidence="1">
    <name type="scientific">Darwinula stevensoni</name>
    <dbReference type="NCBI Taxonomy" id="69355"/>
    <lineage>
        <taxon>Eukaryota</taxon>
        <taxon>Metazoa</taxon>
        <taxon>Ecdysozoa</taxon>
        <taxon>Arthropoda</taxon>
        <taxon>Crustacea</taxon>
        <taxon>Oligostraca</taxon>
        <taxon>Ostracoda</taxon>
        <taxon>Podocopa</taxon>
        <taxon>Podocopida</taxon>
        <taxon>Darwinulocopina</taxon>
        <taxon>Darwinuloidea</taxon>
        <taxon>Darwinulidae</taxon>
        <taxon>Darwinula</taxon>
    </lineage>
</organism>
<dbReference type="AlphaFoldDB" id="A0A7R9FNQ2"/>
<reference evidence="1" key="1">
    <citation type="submission" date="2020-11" db="EMBL/GenBank/DDBJ databases">
        <authorList>
            <person name="Tran Van P."/>
        </authorList>
    </citation>
    <scope>NUCLEOTIDE SEQUENCE</scope>
</reference>
<evidence type="ECO:0000313" key="1">
    <source>
        <dbReference type="EMBL" id="CAD7249591.1"/>
    </source>
</evidence>
<dbReference type="EMBL" id="LR901895">
    <property type="protein sequence ID" value="CAD7249591.1"/>
    <property type="molecule type" value="Genomic_DNA"/>
</dbReference>
<accession>A0A7R9FNQ2</accession>
<keyword evidence="2" id="KW-1185">Reference proteome</keyword>
<dbReference type="EMBL" id="CAJPEV010002378">
    <property type="protein sequence ID" value="CAG0896702.1"/>
    <property type="molecule type" value="Genomic_DNA"/>
</dbReference>
<protein>
    <submittedName>
        <fullName evidence="1">Uncharacterized protein</fullName>
    </submittedName>
</protein>
<evidence type="ECO:0000313" key="2">
    <source>
        <dbReference type="Proteomes" id="UP000677054"/>
    </source>
</evidence>
<name>A0A7R9FNQ2_9CRUS</name>
<dbReference type="Proteomes" id="UP000677054">
    <property type="component" value="Unassembled WGS sequence"/>
</dbReference>
<proteinExistence type="predicted"/>
<gene>
    <name evidence="1" type="ORF">DSTB1V02_LOCUS9380</name>
</gene>